<keyword evidence="3" id="KW-1185">Reference proteome</keyword>
<dbReference type="Pfam" id="PF00078">
    <property type="entry name" value="RVT_1"/>
    <property type="match status" value="1"/>
</dbReference>
<dbReference type="SUPFAM" id="SSF56672">
    <property type="entry name" value="DNA/RNA polymerases"/>
    <property type="match status" value="1"/>
</dbReference>
<dbReference type="AlphaFoldDB" id="A0A8X6VHD4"/>
<dbReference type="Proteomes" id="UP000887159">
    <property type="component" value="Unassembled WGS sequence"/>
</dbReference>
<dbReference type="EMBL" id="BMAU01021272">
    <property type="protein sequence ID" value="GFY07404.1"/>
    <property type="molecule type" value="Genomic_DNA"/>
</dbReference>
<reference evidence="2" key="1">
    <citation type="submission" date="2020-08" db="EMBL/GenBank/DDBJ databases">
        <title>Multicomponent nature underlies the extraordinary mechanical properties of spider dragline silk.</title>
        <authorList>
            <person name="Kono N."/>
            <person name="Nakamura H."/>
            <person name="Mori M."/>
            <person name="Yoshida Y."/>
            <person name="Ohtoshi R."/>
            <person name="Malay A.D."/>
            <person name="Moran D.A.P."/>
            <person name="Tomita M."/>
            <person name="Numata K."/>
            <person name="Arakawa K."/>
        </authorList>
    </citation>
    <scope>NUCLEOTIDE SEQUENCE</scope>
</reference>
<feature type="domain" description="Reverse transcriptase" evidence="1">
    <location>
        <begin position="108"/>
        <end position="252"/>
    </location>
</feature>
<dbReference type="InterPro" id="IPR000477">
    <property type="entry name" value="RT_dom"/>
</dbReference>
<dbReference type="CDD" id="cd01650">
    <property type="entry name" value="RT_nLTR_like"/>
    <property type="match status" value="1"/>
</dbReference>
<gene>
    <name evidence="2" type="ORF">TNCV_5085891</name>
</gene>
<comment type="caution">
    <text evidence="2">The sequence shown here is derived from an EMBL/GenBank/DDBJ whole genome shotgun (WGS) entry which is preliminary data.</text>
</comment>
<evidence type="ECO:0000313" key="2">
    <source>
        <dbReference type="EMBL" id="GFY07404.1"/>
    </source>
</evidence>
<organism evidence="2 3">
    <name type="scientific">Trichonephila clavipes</name>
    <name type="common">Golden silk orbweaver</name>
    <name type="synonym">Nephila clavipes</name>
    <dbReference type="NCBI Taxonomy" id="2585209"/>
    <lineage>
        <taxon>Eukaryota</taxon>
        <taxon>Metazoa</taxon>
        <taxon>Ecdysozoa</taxon>
        <taxon>Arthropoda</taxon>
        <taxon>Chelicerata</taxon>
        <taxon>Arachnida</taxon>
        <taxon>Araneae</taxon>
        <taxon>Araneomorphae</taxon>
        <taxon>Entelegynae</taxon>
        <taxon>Araneoidea</taxon>
        <taxon>Nephilidae</taxon>
        <taxon>Trichonephila</taxon>
    </lineage>
</organism>
<evidence type="ECO:0000313" key="3">
    <source>
        <dbReference type="Proteomes" id="UP000887159"/>
    </source>
</evidence>
<sequence>MSLGFVYRFWKLYMPMRRDEPTVLQNVHTEQDIIADEENPPPSVTEVTLVIKQLKNNRSTGLDSIPSELLKVDEPELVNALHKIMVKIWETEKIPIEWEEGSVCPIFKKGDQLECRNYREITLLNTAYKIFSNLLFARLQSYTDKLIGSYQWGFRPQRSTIDQIHTLRQILEKTKEYNIKTFHLFVDFKAAYDSINRDKIIEAMTEFKISKKIVNFSKATLKNVRCRIKIQKFLSEPFTIERGMHQGDKLACLPLNLKQLRSKFISGKTKLRLYKTLILPVLLYASETWTLNLETIRALETFERKALRTIFGPFKDQGCWHTRHNFQLYKLYKEPQVTPVIRSNRLRWLGHIWRSPENNRTRAYTVKVPMGSRTRGRPPTRWIYR</sequence>
<dbReference type="PANTHER" id="PTHR19446">
    <property type="entry name" value="REVERSE TRANSCRIPTASES"/>
    <property type="match status" value="1"/>
</dbReference>
<name>A0A8X6VHD4_TRICX</name>
<dbReference type="InterPro" id="IPR043502">
    <property type="entry name" value="DNA/RNA_pol_sf"/>
</dbReference>
<protein>
    <submittedName>
        <fullName evidence="2">Transposon TX1 uncharacterized 149 kDa protein</fullName>
    </submittedName>
</protein>
<proteinExistence type="predicted"/>
<accession>A0A8X6VHD4</accession>
<evidence type="ECO:0000259" key="1">
    <source>
        <dbReference type="Pfam" id="PF00078"/>
    </source>
</evidence>
<dbReference type="GO" id="GO:0071897">
    <property type="term" value="P:DNA biosynthetic process"/>
    <property type="evidence" value="ECO:0007669"/>
    <property type="project" value="UniProtKB-ARBA"/>
</dbReference>